<keyword evidence="2" id="KW-0808">Transferase</keyword>
<name>A0A135TS55_9PEZI</name>
<proteinExistence type="predicted"/>
<dbReference type="AlphaFoldDB" id="A0A135TS55"/>
<evidence type="ECO:0000256" key="1">
    <source>
        <dbReference type="SAM" id="Phobius"/>
    </source>
</evidence>
<dbReference type="EMBL" id="JEMN01001036">
    <property type="protein sequence ID" value="KXH50921.1"/>
    <property type="molecule type" value="Genomic_DNA"/>
</dbReference>
<keyword evidence="1" id="KW-1133">Transmembrane helix</keyword>
<gene>
    <name evidence="2" type="ORF">CNYM01_03375</name>
</gene>
<sequence length="678" mass="76783">MRLESDPSSRTERPSLSEVIASKRFRWLVGTVIGALLVVFVLDNSVQVSRFRRPTSSSSQAALSQVEGAKSHTDVDWSRFAYVQYATNTPYLCNSVMVFERLQHLQSKADRILLYPSQMLDPLATTGNTKDASLLIHARDSYGVKLIPITVQHRKGSDPTWAESFTKLLAFNQTQYNRVLSIDSDSTLLQNIDELFLSPPATVAVPRAYWLYPEKKIVASHIMLVQPSVAEFARIVEKVDHAGKEEYDMEIINDLYKDSAMILPHRPYALLTRSFGGDHQDYYLGNSNELWDAVTVYNEAKYLHFSDWPMHKPWLKSSDSLIKERQPDCVVKDGNEDCTARELWFSFYTDFRARRSGTETTTTSTFSYTESTYSYIATETVRPTWTVERFEVTTARPKQRREAMKSHLEVRAVTSVCPSAVQRSACSCLYTCPGPIIKDSRRTIKSVETEISWVVTTSFITYTNIEYYPIITTEVSLLTSTVTQAEIATHTRKIKCTPSVSDASFYLLATVAPVPTPVPVYNGRYVLANPQFELFTENGVLFEPQYTPDKGTATIFILDSKGRIVTQTSYGDHFFASDDYNDFELMHILPRGWIQARRGHNGEDAGFDYVYCTMQPPSGRYVGGFKELACTQGYFNATVLQYCPLYNEYFRTGTVLGAEYSATNPDCLLVTYLVVPVC</sequence>
<comment type="caution">
    <text evidence="2">The sequence shown here is derived from an EMBL/GenBank/DDBJ whole genome shotgun (WGS) entry which is preliminary data.</text>
</comment>
<dbReference type="PANTHER" id="PTHR11183">
    <property type="entry name" value="GLYCOGENIN SUBFAMILY MEMBER"/>
    <property type="match status" value="1"/>
</dbReference>
<keyword evidence="1" id="KW-0472">Membrane</keyword>
<keyword evidence="3" id="KW-1185">Reference proteome</keyword>
<reference evidence="2 3" key="1">
    <citation type="submission" date="2014-02" db="EMBL/GenBank/DDBJ databases">
        <title>The genome sequence of Colletotrichum nymphaeae SA-01.</title>
        <authorList>
            <person name="Baroncelli R."/>
            <person name="Thon M.R."/>
        </authorList>
    </citation>
    <scope>NUCLEOTIDE SEQUENCE [LARGE SCALE GENOMIC DNA]</scope>
    <source>
        <strain evidence="2 3">SA-01</strain>
    </source>
</reference>
<evidence type="ECO:0000313" key="3">
    <source>
        <dbReference type="Proteomes" id="UP000070054"/>
    </source>
</evidence>
<dbReference type="InterPro" id="IPR050587">
    <property type="entry name" value="GNT1/Glycosyltrans_8"/>
</dbReference>
<evidence type="ECO:0000313" key="2">
    <source>
        <dbReference type="EMBL" id="KXH50921.1"/>
    </source>
</evidence>
<feature type="transmembrane region" description="Helical" evidence="1">
    <location>
        <begin position="25"/>
        <end position="42"/>
    </location>
</feature>
<keyword evidence="1" id="KW-0812">Transmembrane</keyword>
<protein>
    <submittedName>
        <fullName evidence="2">Glucose N-acetyltransferase</fullName>
    </submittedName>
</protein>
<dbReference type="Gene3D" id="3.90.550.10">
    <property type="entry name" value="Spore Coat Polysaccharide Biosynthesis Protein SpsA, Chain A"/>
    <property type="match status" value="1"/>
</dbReference>
<organism evidence="2 3">
    <name type="scientific">Colletotrichum nymphaeae SA-01</name>
    <dbReference type="NCBI Taxonomy" id="1460502"/>
    <lineage>
        <taxon>Eukaryota</taxon>
        <taxon>Fungi</taxon>
        <taxon>Dikarya</taxon>
        <taxon>Ascomycota</taxon>
        <taxon>Pezizomycotina</taxon>
        <taxon>Sordariomycetes</taxon>
        <taxon>Hypocreomycetidae</taxon>
        <taxon>Glomerellales</taxon>
        <taxon>Glomerellaceae</taxon>
        <taxon>Colletotrichum</taxon>
        <taxon>Colletotrichum acutatum species complex</taxon>
    </lineage>
</organism>
<dbReference type="SUPFAM" id="SSF53448">
    <property type="entry name" value="Nucleotide-diphospho-sugar transferases"/>
    <property type="match status" value="1"/>
</dbReference>
<accession>A0A135TS55</accession>
<dbReference type="OrthoDB" id="2014201at2759"/>
<dbReference type="InterPro" id="IPR029044">
    <property type="entry name" value="Nucleotide-diphossugar_trans"/>
</dbReference>
<dbReference type="GO" id="GO:0016740">
    <property type="term" value="F:transferase activity"/>
    <property type="evidence" value="ECO:0007669"/>
    <property type="project" value="UniProtKB-KW"/>
</dbReference>
<dbReference type="Proteomes" id="UP000070054">
    <property type="component" value="Unassembled WGS sequence"/>
</dbReference>